<evidence type="ECO:0000256" key="2">
    <source>
        <dbReference type="PIRSR" id="PIRSR605511-1"/>
    </source>
</evidence>
<protein>
    <submittedName>
        <fullName evidence="5">SMP-30/gluconolactonase/LRE family protein</fullName>
    </submittedName>
</protein>
<evidence type="ECO:0000256" key="3">
    <source>
        <dbReference type="PIRSR" id="PIRSR605511-2"/>
    </source>
</evidence>
<dbReference type="PANTHER" id="PTHR10907">
    <property type="entry name" value="REGUCALCIN"/>
    <property type="match status" value="1"/>
</dbReference>
<feature type="binding site" evidence="3">
    <location>
        <position position="105"/>
    </location>
    <ligand>
        <name>substrate</name>
    </ligand>
</feature>
<comment type="similarity">
    <text evidence="1">Belongs to the SMP-30/CGR1 family.</text>
</comment>
<evidence type="ECO:0000313" key="5">
    <source>
        <dbReference type="EMBL" id="RNB48363.1"/>
    </source>
</evidence>
<dbReference type="SUPFAM" id="SSF63829">
    <property type="entry name" value="Calcium-dependent phosphotriesterase"/>
    <property type="match status" value="1"/>
</dbReference>
<organism evidence="5 6">
    <name type="scientific">Agromyces tardus</name>
    <dbReference type="NCBI Taxonomy" id="2583849"/>
    <lineage>
        <taxon>Bacteria</taxon>
        <taxon>Bacillati</taxon>
        <taxon>Actinomycetota</taxon>
        <taxon>Actinomycetes</taxon>
        <taxon>Micrococcales</taxon>
        <taxon>Microbacteriaceae</taxon>
        <taxon>Agromyces</taxon>
    </lineage>
</organism>
<feature type="binding site" evidence="3">
    <location>
        <position position="125"/>
    </location>
    <ligand>
        <name>substrate</name>
    </ligand>
</feature>
<dbReference type="Pfam" id="PF08450">
    <property type="entry name" value="SGL"/>
    <property type="match status" value="1"/>
</dbReference>
<sequence length="294" mass="31616">MDAKIFTARPASRSRHVLAEGPVWMPETSEVLWIDVERGSVHIGRIVDGIVEQTRQLDFDGRVGAAVPGDRGSLLVAAHDRLVIVGPDGVRRDGPILVAPGVASRSNDGGCDPAGRFLVGTLALDDRTGQEFLYRLEHDGSLTVLDSDLTLSNGLAWSPDGRLLYSTDTVPGVIWVRDYDPESGATGPRRRHLHIEQGFPDGICVDSRGFLWVAIWGEGEVRSFTPAGEPSDTVRVPAPHVSSVAFVGDGLDRLLITTASRDLDEDGMLRHPDAGRLFLADVGVTGAPTTAWSE</sequence>
<proteinExistence type="inferred from homology"/>
<name>A0A3M8AAS4_9MICO</name>
<feature type="binding site" evidence="3">
    <location>
        <position position="153"/>
    </location>
    <ligand>
        <name>a divalent metal cation</name>
        <dbReference type="ChEBI" id="CHEBI:60240"/>
    </ligand>
</feature>
<keyword evidence="6" id="KW-1185">Reference proteome</keyword>
<keyword evidence="3" id="KW-0479">Metal-binding</keyword>
<dbReference type="InterPro" id="IPR005511">
    <property type="entry name" value="SMP-30"/>
</dbReference>
<dbReference type="InterPro" id="IPR011042">
    <property type="entry name" value="6-blade_b-propeller_TolB-like"/>
</dbReference>
<dbReference type="PRINTS" id="PR01790">
    <property type="entry name" value="SMP30FAMILY"/>
</dbReference>
<feature type="domain" description="SMP-30/Gluconolactonase/LRE-like region" evidence="4">
    <location>
        <begin position="18"/>
        <end position="259"/>
    </location>
</feature>
<comment type="caution">
    <text evidence="5">The sequence shown here is derived from an EMBL/GenBank/DDBJ whole genome shotgun (WGS) entry which is preliminary data.</text>
</comment>
<evidence type="ECO:0000259" key="4">
    <source>
        <dbReference type="Pfam" id="PF08450"/>
    </source>
</evidence>
<dbReference type="InterPro" id="IPR013658">
    <property type="entry name" value="SGL"/>
</dbReference>
<dbReference type="AlphaFoldDB" id="A0A3M8AAS4"/>
<dbReference type="GO" id="GO:0019853">
    <property type="term" value="P:L-ascorbic acid biosynthetic process"/>
    <property type="evidence" value="ECO:0007669"/>
    <property type="project" value="TreeGrafter"/>
</dbReference>
<dbReference type="OrthoDB" id="2633250at2"/>
<dbReference type="RefSeq" id="WP_122937108.1">
    <property type="nucleotide sequence ID" value="NZ_JBHSNT010000008.1"/>
</dbReference>
<dbReference type="GO" id="GO:0004341">
    <property type="term" value="F:gluconolactonase activity"/>
    <property type="evidence" value="ECO:0007669"/>
    <property type="project" value="TreeGrafter"/>
</dbReference>
<dbReference type="EMBL" id="RHHB01000020">
    <property type="protein sequence ID" value="RNB48363.1"/>
    <property type="molecule type" value="Genomic_DNA"/>
</dbReference>
<accession>A0A3M8AAS4</accession>
<dbReference type="PANTHER" id="PTHR10907:SF47">
    <property type="entry name" value="REGUCALCIN"/>
    <property type="match status" value="1"/>
</dbReference>
<feature type="binding site" evidence="3">
    <location>
        <position position="201"/>
    </location>
    <ligand>
        <name>a divalent metal cation</name>
        <dbReference type="ChEBI" id="CHEBI:60240"/>
    </ligand>
</feature>
<keyword evidence="3" id="KW-0862">Zinc</keyword>
<comment type="cofactor">
    <cofactor evidence="3">
        <name>Zn(2+)</name>
        <dbReference type="ChEBI" id="CHEBI:29105"/>
    </cofactor>
    <text evidence="3">Binds 1 divalent metal cation per subunit.</text>
</comment>
<evidence type="ECO:0000313" key="6">
    <source>
        <dbReference type="Proteomes" id="UP000275048"/>
    </source>
</evidence>
<feature type="binding site" evidence="3">
    <location>
        <position position="107"/>
    </location>
    <ligand>
        <name>substrate</name>
    </ligand>
</feature>
<feature type="active site" description="Proton donor/acceptor" evidence="2">
    <location>
        <position position="201"/>
    </location>
</feature>
<gene>
    <name evidence="5" type="ORF">EDM22_11050</name>
</gene>
<evidence type="ECO:0000256" key="1">
    <source>
        <dbReference type="ARBA" id="ARBA00008853"/>
    </source>
</evidence>
<feature type="binding site" evidence="3">
    <location>
        <position position="20"/>
    </location>
    <ligand>
        <name>a divalent metal cation</name>
        <dbReference type="ChEBI" id="CHEBI:60240"/>
    </ligand>
</feature>
<dbReference type="Gene3D" id="2.120.10.30">
    <property type="entry name" value="TolB, C-terminal domain"/>
    <property type="match status" value="1"/>
</dbReference>
<reference evidence="5 6" key="1">
    <citation type="submission" date="2018-10" db="EMBL/GenBank/DDBJ databases">
        <title>Isolation, diversity and antibacterial activity of antinobacteria from the wheat rhizosphere soil.</title>
        <authorList>
            <person name="Sun T."/>
        </authorList>
    </citation>
    <scope>NUCLEOTIDE SEQUENCE [LARGE SCALE GENOMIC DNA]</scope>
    <source>
        <strain evidence="5 6">SJ-23</strain>
    </source>
</reference>
<dbReference type="GO" id="GO:0005509">
    <property type="term" value="F:calcium ion binding"/>
    <property type="evidence" value="ECO:0007669"/>
    <property type="project" value="TreeGrafter"/>
</dbReference>
<dbReference type="Proteomes" id="UP000275048">
    <property type="component" value="Unassembled WGS sequence"/>
</dbReference>